<keyword evidence="7" id="KW-0456">Lyase</keyword>
<accession>A0A560HIJ1</accession>
<evidence type="ECO:0000256" key="5">
    <source>
        <dbReference type="ARBA" id="ARBA00023124"/>
    </source>
</evidence>
<dbReference type="AlphaFoldDB" id="A0A560HIJ1"/>
<dbReference type="GO" id="GO:0016829">
    <property type="term" value="F:lyase activity"/>
    <property type="evidence" value="ECO:0007669"/>
    <property type="project" value="UniProtKB-KW"/>
</dbReference>
<keyword evidence="2 8" id="KW-0645">Protease</keyword>
<keyword evidence="6" id="KW-0238">DNA-binding</keyword>
<dbReference type="Proteomes" id="UP000315751">
    <property type="component" value="Unassembled WGS sequence"/>
</dbReference>
<reference evidence="9 10" key="1">
    <citation type="submission" date="2019-06" db="EMBL/GenBank/DDBJ databases">
        <title>Genomic Encyclopedia of Type Strains, Phase IV (KMG-V): Genome sequencing to study the core and pangenomes of soil and plant-associated prokaryotes.</title>
        <authorList>
            <person name="Whitman W."/>
        </authorList>
    </citation>
    <scope>NUCLEOTIDE SEQUENCE [LARGE SCALE GENOMIC DNA]</scope>
    <source>
        <strain evidence="9 10">BR 11622</strain>
    </source>
</reference>
<dbReference type="Gene3D" id="3.90.1680.10">
    <property type="entry name" value="SOS response associated peptidase-like"/>
    <property type="match status" value="1"/>
</dbReference>
<protein>
    <recommendedName>
        <fullName evidence="8">Abasic site processing protein</fullName>
        <ecNumber evidence="8">3.4.-.-</ecNumber>
    </recommendedName>
</protein>
<comment type="caution">
    <text evidence="9">The sequence shown here is derived from an EMBL/GenBank/DDBJ whole genome shotgun (WGS) entry which is preliminary data.</text>
</comment>
<evidence type="ECO:0000256" key="2">
    <source>
        <dbReference type="ARBA" id="ARBA00022670"/>
    </source>
</evidence>
<sequence length="234" mass="26097">MCGRYSITSAPEAIRRLFATTNDLINFAPRYNFPPTAQGPVVRRHPDTGKRTLDLLRWGLVPVWAKDMSGAAKCINARGETVATLASFRSAFKKRRCLVPADSYFEWKALPDKSKQPYAIGYEEGADPMAFAGLWEGWKDPASGEGGEWIHTFSIITTEANPLTAPVHNRMPVILAPDHWPAWLGEVEASVEELQALLKPAPVEGMRVWPVDKRVGNVRNDDIELLKSITSQRK</sequence>
<gene>
    <name evidence="9" type="ORF">FBZ90_101156</name>
</gene>
<dbReference type="EC" id="3.4.-.-" evidence="8"/>
<dbReference type="PANTHER" id="PTHR13604:SF0">
    <property type="entry name" value="ABASIC SITE PROCESSING PROTEIN HMCES"/>
    <property type="match status" value="1"/>
</dbReference>
<name>A0A560HIJ1_9PROT</name>
<dbReference type="InterPro" id="IPR003738">
    <property type="entry name" value="SRAP"/>
</dbReference>
<organism evidence="9 10">
    <name type="scientific">Nitrospirillum amazonense</name>
    <dbReference type="NCBI Taxonomy" id="28077"/>
    <lineage>
        <taxon>Bacteria</taxon>
        <taxon>Pseudomonadati</taxon>
        <taxon>Pseudomonadota</taxon>
        <taxon>Alphaproteobacteria</taxon>
        <taxon>Rhodospirillales</taxon>
        <taxon>Azospirillaceae</taxon>
        <taxon>Nitrospirillum</taxon>
    </lineage>
</organism>
<proteinExistence type="inferred from homology"/>
<dbReference type="SUPFAM" id="SSF143081">
    <property type="entry name" value="BB1717-like"/>
    <property type="match status" value="1"/>
</dbReference>
<dbReference type="GO" id="GO:0008233">
    <property type="term" value="F:peptidase activity"/>
    <property type="evidence" value="ECO:0007669"/>
    <property type="project" value="UniProtKB-KW"/>
</dbReference>
<keyword evidence="10" id="KW-1185">Reference proteome</keyword>
<keyword evidence="4 8" id="KW-0378">Hydrolase</keyword>
<keyword evidence="3" id="KW-0227">DNA damage</keyword>
<evidence type="ECO:0000313" key="10">
    <source>
        <dbReference type="Proteomes" id="UP000315751"/>
    </source>
</evidence>
<dbReference type="PANTHER" id="PTHR13604">
    <property type="entry name" value="DC12-RELATED"/>
    <property type="match status" value="1"/>
</dbReference>
<comment type="similarity">
    <text evidence="1 8">Belongs to the SOS response-associated peptidase family.</text>
</comment>
<keyword evidence="5" id="KW-0190">Covalent protein-DNA linkage</keyword>
<evidence type="ECO:0000256" key="1">
    <source>
        <dbReference type="ARBA" id="ARBA00008136"/>
    </source>
</evidence>
<evidence type="ECO:0000313" key="9">
    <source>
        <dbReference type="EMBL" id="TWB45821.1"/>
    </source>
</evidence>
<dbReference type="GO" id="GO:0006508">
    <property type="term" value="P:proteolysis"/>
    <property type="evidence" value="ECO:0007669"/>
    <property type="project" value="UniProtKB-KW"/>
</dbReference>
<evidence type="ECO:0000256" key="4">
    <source>
        <dbReference type="ARBA" id="ARBA00022801"/>
    </source>
</evidence>
<dbReference type="GO" id="GO:0003697">
    <property type="term" value="F:single-stranded DNA binding"/>
    <property type="evidence" value="ECO:0007669"/>
    <property type="project" value="InterPro"/>
</dbReference>
<dbReference type="OrthoDB" id="9782620at2"/>
<dbReference type="GO" id="GO:0106300">
    <property type="term" value="P:protein-DNA covalent cross-linking repair"/>
    <property type="evidence" value="ECO:0007669"/>
    <property type="project" value="InterPro"/>
</dbReference>
<evidence type="ECO:0000256" key="8">
    <source>
        <dbReference type="RuleBase" id="RU364100"/>
    </source>
</evidence>
<evidence type="ECO:0000256" key="6">
    <source>
        <dbReference type="ARBA" id="ARBA00023125"/>
    </source>
</evidence>
<evidence type="ECO:0000256" key="3">
    <source>
        <dbReference type="ARBA" id="ARBA00022763"/>
    </source>
</evidence>
<dbReference type="Pfam" id="PF02586">
    <property type="entry name" value="SRAP"/>
    <property type="match status" value="1"/>
</dbReference>
<dbReference type="EMBL" id="VITR01000001">
    <property type="protein sequence ID" value="TWB45821.1"/>
    <property type="molecule type" value="Genomic_DNA"/>
</dbReference>
<dbReference type="RefSeq" id="WP_145729056.1">
    <property type="nucleotide sequence ID" value="NZ_VITR01000001.1"/>
</dbReference>
<evidence type="ECO:0000256" key="7">
    <source>
        <dbReference type="ARBA" id="ARBA00023239"/>
    </source>
</evidence>
<dbReference type="InterPro" id="IPR036590">
    <property type="entry name" value="SRAP-like"/>
</dbReference>